<dbReference type="STRING" id="765440.A0A0C3G1Z1"/>
<evidence type="ECO:0000313" key="1">
    <source>
        <dbReference type="EMBL" id="KIM85889.1"/>
    </source>
</evidence>
<reference evidence="2" key="2">
    <citation type="submission" date="2015-01" db="EMBL/GenBank/DDBJ databases">
        <title>Evolutionary Origins and Diversification of the Mycorrhizal Mutualists.</title>
        <authorList>
            <consortium name="DOE Joint Genome Institute"/>
            <consortium name="Mycorrhizal Genomics Consortium"/>
            <person name="Kohler A."/>
            <person name="Kuo A."/>
            <person name="Nagy L.G."/>
            <person name="Floudas D."/>
            <person name="Copeland A."/>
            <person name="Barry K.W."/>
            <person name="Cichocki N."/>
            <person name="Veneault-Fourrey C."/>
            <person name="LaButti K."/>
            <person name="Lindquist E.A."/>
            <person name="Lipzen A."/>
            <person name="Lundell T."/>
            <person name="Morin E."/>
            <person name="Murat C."/>
            <person name="Riley R."/>
            <person name="Ohm R."/>
            <person name="Sun H."/>
            <person name="Tunlid A."/>
            <person name="Henrissat B."/>
            <person name="Grigoriev I.V."/>
            <person name="Hibbett D.S."/>
            <person name="Martin F."/>
        </authorList>
    </citation>
    <scope>NUCLEOTIDE SEQUENCE [LARGE SCALE GENOMIC DNA]</scope>
    <source>
        <strain evidence="2">F 1598</strain>
    </source>
</reference>
<dbReference type="InterPro" id="IPR011333">
    <property type="entry name" value="SKP1/BTB/POZ_sf"/>
</dbReference>
<reference evidence="1 2" key="1">
    <citation type="submission" date="2014-04" db="EMBL/GenBank/DDBJ databases">
        <authorList>
            <consortium name="DOE Joint Genome Institute"/>
            <person name="Kuo A."/>
            <person name="Tarkka M."/>
            <person name="Buscot F."/>
            <person name="Kohler A."/>
            <person name="Nagy L.G."/>
            <person name="Floudas D."/>
            <person name="Copeland A."/>
            <person name="Barry K.W."/>
            <person name="Cichocki N."/>
            <person name="Veneault-Fourrey C."/>
            <person name="LaButti K."/>
            <person name="Lindquist E.A."/>
            <person name="Lipzen A."/>
            <person name="Lundell T."/>
            <person name="Morin E."/>
            <person name="Murat C."/>
            <person name="Sun H."/>
            <person name="Tunlid A."/>
            <person name="Henrissat B."/>
            <person name="Grigoriev I.V."/>
            <person name="Hibbett D.S."/>
            <person name="Martin F."/>
            <person name="Nordberg H.P."/>
            <person name="Cantor M.N."/>
            <person name="Hua S.X."/>
        </authorList>
    </citation>
    <scope>NUCLEOTIDE SEQUENCE [LARGE SCALE GENOMIC DNA]</scope>
    <source>
        <strain evidence="1 2">F 1598</strain>
    </source>
</reference>
<evidence type="ECO:0000313" key="2">
    <source>
        <dbReference type="Proteomes" id="UP000054166"/>
    </source>
</evidence>
<protein>
    <recommendedName>
        <fullName evidence="3">BTB domain-containing protein</fullName>
    </recommendedName>
</protein>
<feature type="non-terminal residue" evidence="1">
    <location>
        <position position="1"/>
    </location>
</feature>
<dbReference type="AlphaFoldDB" id="A0A0C3G1Z1"/>
<dbReference type="OrthoDB" id="2593747at2759"/>
<dbReference type="Gene3D" id="3.30.710.10">
    <property type="entry name" value="Potassium Channel Kv1.1, Chain A"/>
    <property type="match status" value="1"/>
</dbReference>
<dbReference type="InParanoid" id="A0A0C3G1Z1"/>
<dbReference type="HOGENOM" id="CLU_047592_2_2_1"/>
<dbReference type="Proteomes" id="UP000054166">
    <property type="component" value="Unassembled WGS sequence"/>
</dbReference>
<sequence>VQNTLFKLPRYLLEESSEIFRDMFLLPTTEGVSCDGSSDEQPLILEGVRKEHFRLLLKAMKFPVEFASRLPMLWNEWAAVLELSCMWQMVKIRENTIQVLSRVLRPVKRIQLGIQLKVDSWLLEGYRELIQARGGISMEDEEILGWGTTVKLFRIREEYLKMGTQRHRSPTYLNDFATNKIKEVFAEELKDAAWRTSR</sequence>
<name>A0A0C3G1Z1_PILCF</name>
<dbReference type="EMBL" id="KN832983">
    <property type="protein sequence ID" value="KIM85889.1"/>
    <property type="molecule type" value="Genomic_DNA"/>
</dbReference>
<organism evidence="1 2">
    <name type="scientific">Piloderma croceum (strain F 1598)</name>
    <dbReference type="NCBI Taxonomy" id="765440"/>
    <lineage>
        <taxon>Eukaryota</taxon>
        <taxon>Fungi</taxon>
        <taxon>Dikarya</taxon>
        <taxon>Basidiomycota</taxon>
        <taxon>Agaricomycotina</taxon>
        <taxon>Agaricomycetes</taxon>
        <taxon>Agaricomycetidae</taxon>
        <taxon>Atheliales</taxon>
        <taxon>Atheliaceae</taxon>
        <taxon>Piloderma</taxon>
    </lineage>
</organism>
<gene>
    <name evidence="1" type="ORF">PILCRDRAFT_65474</name>
</gene>
<proteinExistence type="predicted"/>
<evidence type="ECO:0008006" key="3">
    <source>
        <dbReference type="Google" id="ProtNLM"/>
    </source>
</evidence>
<accession>A0A0C3G1Z1</accession>
<keyword evidence="2" id="KW-1185">Reference proteome</keyword>